<organism evidence="1 2">
    <name type="scientific">Falsiporphyromonas endometrii</name>
    <dbReference type="NCBI Taxonomy" id="1387297"/>
    <lineage>
        <taxon>Bacteria</taxon>
        <taxon>Pseudomonadati</taxon>
        <taxon>Bacteroidota</taxon>
        <taxon>Bacteroidia</taxon>
        <taxon>Bacteroidales</taxon>
        <taxon>Porphyromonadaceae</taxon>
        <taxon>Falsiporphyromonas</taxon>
    </lineage>
</organism>
<keyword evidence="2" id="KW-1185">Reference proteome</keyword>
<dbReference type="Proteomes" id="UP001596020">
    <property type="component" value="Unassembled WGS sequence"/>
</dbReference>
<accession>A0ABV9K9I2</accession>
<evidence type="ECO:0000313" key="2">
    <source>
        <dbReference type="Proteomes" id="UP001596020"/>
    </source>
</evidence>
<sequence length="96" mass="11169">MNKRRAKKIIKAVAEDIFYDAYVMNFMLDDKHEEELANLMAAIIDWQNDNIKKLSHIDGKNDPKLVKAYFRSVNAKAKEEINKIASRLSELSEEIK</sequence>
<proteinExistence type="predicted"/>
<dbReference type="RefSeq" id="WP_380079970.1">
    <property type="nucleotide sequence ID" value="NZ_JBHSGO010000212.1"/>
</dbReference>
<name>A0ABV9K9I2_9PORP</name>
<evidence type="ECO:0000313" key="1">
    <source>
        <dbReference type="EMBL" id="MFC4666674.1"/>
    </source>
</evidence>
<comment type="caution">
    <text evidence="1">The sequence shown here is derived from an EMBL/GenBank/DDBJ whole genome shotgun (WGS) entry which is preliminary data.</text>
</comment>
<dbReference type="EMBL" id="JBHSGO010000212">
    <property type="protein sequence ID" value="MFC4666674.1"/>
    <property type="molecule type" value="Genomic_DNA"/>
</dbReference>
<reference evidence="2" key="1">
    <citation type="journal article" date="2019" name="Int. J. Syst. Evol. Microbiol.">
        <title>The Global Catalogue of Microorganisms (GCM) 10K type strain sequencing project: providing services to taxonomists for standard genome sequencing and annotation.</title>
        <authorList>
            <consortium name="The Broad Institute Genomics Platform"/>
            <consortium name="The Broad Institute Genome Sequencing Center for Infectious Disease"/>
            <person name="Wu L."/>
            <person name="Ma J."/>
        </authorList>
    </citation>
    <scope>NUCLEOTIDE SEQUENCE [LARGE SCALE GENOMIC DNA]</scope>
    <source>
        <strain evidence="2">CGMCC 4.7357</strain>
    </source>
</reference>
<protein>
    <submittedName>
        <fullName evidence="1">Uncharacterized protein</fullName>
    </submittedName>
</protein>
<gene>
    <name evidence="1" type="ORF">ACFO3G_08715</name>
</gene>